<dbReference type="InterPro" id="IPR027417">
    <property type="entry name" value="P-loop_NTPase"/>
</dbReference>
<dbReference type="GO" id="GO:0005524">
    <property type="term" value="F:ATP binding"/>
    <property type="evidence" value="ECO:0007669"/>
    <property type="project" value="UniProtKB-KW"/>
</dbReference>
<comment type="catalytic activity">
    <reaction evidence="4">
        <text>ATP + H2O = ADP + phosphate + H(+)</text>
        <dbReference type="Rhea" id="RHEA:13065"/>
        <dbReference type="ChEBI" id="CHEBI:15377"/>
        <dbReference type="ChEBI" id="CHEBI:15378"/>
        <dbReference type="ChEBI" id="CHEBI:30616"/>
        <dbReference type="ChEBI" id="CHEBI:43474"/>
        <dbReference type="ChEBI" id="CHEBI:456216"/>
        <dbReference type="EC" id="3.6.4.13"/>
    </reaction>
</comment>
<dbReference type="AlphaFoldDB" id="A0A4P9XAU6"/>
<sequence>MSRWSAWIARQATPRYQKLATVRQSLPVYGVRDAFYALVAQHRVVLVAGETGSGKSTQIPQFVLEQAIAAKAPVHIVCTQPRRISAVSIASRVSEELGELPHDLGSRRSWVGYQVRMENKTHRDTPLVFCTTGVLLRQLESDPSLRRTMHIVIDEVHERSIDSDFLLLQVAELALLRPDLTVILMSATADTKLFCNYFNRKGLGPVGVLKASGRTFPVQERYLEHAIEDSGYQLDEGSEYAWDDDDDVVMPELTGGDFSRRTRRSVALTNMSRVNLDLVVHLVQWLVNGGGGLLAQHPGSILVFLPGVFEIKRCVDLVTAMRTERPMVALPLHSMLSVDDQRKVFDPVPAGKQKIVFSTNIAETGVTIPDVTIVIDSAKAREMTFRPRQNITALTETFISRANCKQRRGRAGRVREGVCFHLVTHDFYQQLPEHRPPEILRLPLENLCLRIRIFLDISNQRQTSIAAFLNRAIATPPERNTKTAVATLCQVGALDDFENLTRLGALLAHLPLDVRLGKMLILGAKFRCLDPILTVVAALSLGKSVFAPTRDRDDADSSKSDTIISDTVFWRSRFLHSGSDLLSIANVYARYRQIWALHGKVSAARAWCQRNRLHFANLEMVRDTRSQLLGCLVDAGLVRMSPADGGAPRRRGGGGGSRSRSSDAVPAAYNANEPSAGPVLAASLYPNILVNN</sequence>
<reference evidence="9" key="1">
    <citation type="journal article" date="2018" name="Nat. Microbiol.">
        <title>Leveraging single-cell genomics to expand the fungal tree of life.</title>
        <authorList>
            <person name="Ahrendt S.R."/>
            <person name="Quandt C.A."/>
            <person name="Ciobanu D."/>
            <person name="Clum A."/>
            <person name="Salamov A."/>
            <person name="Andreopoulos B."/>
            <person name="Cheng J.F."/>
            <person name="Woyke T."/>
            <person name="Pelin A."/>
            <person name="Henrissat B."/>
            <person name="Reynolds N.K."/>
            <person name="Benny G.L."/>
            <person name="Smith M.E."/>
            <person name="James T.Y."/>
            <person name="Grigoriev I.V."/>
        </authorList>
    </citation>
    <scope>NUCLEOTIDE SEQUENCE [LARGE SCALE GENOMIC DNA]</scope>
    <source>
        <strain evidence="9">ATCC 52028</strain>
    </source>
</reference>
<evidence type="ECO:0000313" key="8">
    <source>
        <dbReference type="EMBL" id="RKP02498.1"/>
    </source>
</evidence>
<protein>
    <recommendedName>
        <fullName evidence="1">RNA helicase</fullName>
        <ecNumber evidence="1">3.6.4.13</ecNumber>
    </recommendedName>
</protein>
<dbReference type="PROSITE" id="PS51192">
    <property type="entry name" value="HELICASE_ATP_BIND_1"/>
    <property type="match status" value="1"/>
</dbReference>
<gene>
    <name evidence="8" type="ORF">CXG81DRAFT_10742</name>
</gene>
<keyword evidence="9" id="KW-1185">Reference proteome</keyword>
<feature type="non-terminal residue" evidence="8">
    <location>
        <position position="692"/>
    </location>
</feature>
<organism evidence="8 9">
    <name type="scientific">Caulochytrium protostelioides</name>
    <dbReference type="NCBI Taxonomy" id="1555241"/>
    <lineage>
        <taxon>Eukaryota</taxon>
        <taxon>Fungi</taxon>
        <taxon>Fungi incertae sedis</taxon>
        <taxon>Chytridiomycota</taxon>
        <taxon>Chytridiomycota incertae sedis</taxon>
        <taxon>Chytridiomycetes</taxon>
        <taxon>Caulochytriales</taxon>
        <taxon>Caulochytriaceae</taxon>
        <taxon>Caulochytrium</taxon>
    </lineage>
</organism>
<name>A0A4P9XAU6_9FUNG</name>
<dbReference type="Pfam" id="PF04408">
    <property type="entry name" value="WHD_HA2"/>
    <property type="match status" value="1"/>
</dbReference>
<dbReference type="CDD" id="cd17917">
    <property type="entry name" value="DEXHc_RHA-like"/>
    <property type="match status" value="1"/>
</dbReference>
<dbReference type="GO" id="GO:0003723">
    <property type="term" value="F:RNA binding"/>
    <property type="evidence" value="ECO:0007669"/>
    <property type="project" value="TreeGrafter"/>
</dbReference>
<dbReference type="Pfam" id="PF00270">
    <property type="entry name" value="DEAD"/>
    <property type="match status" value="1"/>
</dbReference>
<proteinExistence type="predicted"/>
<dbReference type="SMART" id="SM00847">
    <property type="entry name" value="HA2"/>
    <property type="match status" value="1"/>
</dbReference>
<dbReference type="InterPro" id="IPR014001">
    <property type="entry name" value="Helicase_ATP-bd"/>
</dbReference>
<dbReference type="PANTHER" id="PTHR18934">
    <property type="entry name" value="ATP-DEPENDENT RNA HELICASE"/>
    <property type="match status" value="1"/>
</dbReference>
<dbReference type="InterPro" id="IPR007502">
    <property type="entry name" value="Helicase-assoc_dom"/>
</dbReference>
<evidence type="ECO:0000256" key="1">
    <source>
        <dbReference type="ARBA" id="ARBA00012552"/>
    </source>
</evidence>
<evidence type="ECO:0000256" key="5">
    <source>
        <dbReference type="SAM" id="MobiDB-lite"/>
    </source>
</evidence>
<dbReference type="CDD" id="cd18791">
    <property type="entry name" value="SF2_C_RHA"/>
    <property type="match status" value="1"/>
</dbReference>
<dbReference type="SMART" id="SM00490">
    <property type="entry name" value="HELICc"/>
    <property type="match status" value="1"/>
</dbReference>
<dbReference type="PANTHER" id="PTHR18934:SF145">
    <property type="entry name" value="ATP-DEPENDENT RNA HELICASE DHX57-RELATED"/>
    <property type="match status" value="1"/>
</dbReference>
<dbReference type="Proteomes" id="UP000274922">
    <property type="component" value="Unassembled WGS sequence"/>
</dbReference>
<evidence type="ECO:0000256" key="4">
    <source>
        <dbReference type="ARBA" id="ARBA00047984"/>
    </source>
</evidence>
<evidence type="ECO:0000256" key="3">
    <source>
        <dbReference type="ARBA" id="ARBA00022840"/>
    </source>
</evidence>
<evidence type="ECO:0000259" key="6">
    <source>
        <dbReference type="PROSITE" id="PS51192"/>
    </source>
</evidence>
<evidence type="ECO:0000313" key="9">
    <source>
        <dbReference type="Proteomes" id="UP000274922"/>
    </source>
</evidence>
<dbReference type="Gene3D" id="1.20.120.1080">
    <property type="match status" value="1"/>
</dbReference>
<dbReference type="InterPro" id="IPR048333">
    <property type="entry name" value="HA2_WH"/>
</dbReference>
<keyword evidence="3" id="KW-0067">ATP-binding</keyword>
<dbReference type="GO" id="GO:0003724">
    <property type="term" value="F:RNA helicase activity"/>
    <property type="evidence" value="ECO:0007669"/>
    <property type="project" value="UniProtKB-EC"/>
</dbReference>
<dbReference type="EMBL" id="ML014142">
    <property type="protein sequence ID" value="RKP02498.1"/>
    <property type="molecule type" value="Genomic_DNA"/>
</dbReference>
<dbReference type="OrthoDB" id="5600252at2759"/>
<dbReference type="EC" id="3.6.4.13" evidence="1"/>
<dbReference type="FunFam" id="3.40.50.300:FF:000500">
    <property type="entry name" value="ATP-dependent RNA helicase DHX29"/>
    <property type="match status" value="1"/>
</dbReference>
<dbReference type="Pfam" id="PF00271">
    <property type="entry name" value="Helicase_C"/>
    <property type="match status" value="1"/>
</dbReference>
<dbReference type="STRING" id="1555241.A0A4P9XAU6"/>
<evidence type="ECO:0000259" key="7">
    <source>
        <dbReference type="PROSITE" id="PS51194"/>
    </source>
</evidence>
<feature type="region of interest" description="Disordered" evidence="5">
    <location>
        <begin position="643"/>
        <end position="670"/>
    </location>
</feature>
<dbReference type="InterPro" id="IPR011545">
    <property type="entry name" value="DEAD/DEAH_box_helicase_dom"/>
</dbReference>
<dbReference type="SUPFAM" id="SSF52540">
    <property type="entry name" value="P-loop containing nucleoside triphosphate hydrolases"/>
    <property type="match status" value="1"/>
</dbReference>
<dbReference type="SMART" id="SM00487">
    <property type="entry name" value="DEXDc"/>
    <property type="match status" value="1"/>
</dbReference>
<feature type="domain" description="Helicase ATP-binding" evidence="6">
    <location>
        <begin position="36"/>
        <end position="207"/>
    </location>
</feature>
<dbReference type="InterPro" id="IPR001650">
    <property type="entry name" value="Helicase_C-like"/>
</dbReference>
<dbReference type="Pfam" id="PF21010">
    <property type="entry name" value="HA2_C"/>
    <property type="match status" value="1"/>
</dbReference>
<dbReference type="PROSITE" id="PS51194">
    <property type="entry name" value="HELICASE_CTER"/>
    <property type="match status" value="1"/>
</dbReference>
<dbReference type="Gene3D" id="3.40.50.300">
    <property type="entry name" value="P-loop containing nucleotide triphosphate hydrolases"/>
    <property type="match status" value="2"/>
</dbReference>
<keyword evidence="2" id="KW-0547">Nucleotide-binding</keyword>
<accession>A0A4P9XAU6</accession>
<feature type="domain" description="Helicase C-terminal" evidence="7">
    <location>
        <begin position="278"/>
        <end position="455"/>
    </location>
</feature>
<evidence type="ECO:0000256" key="2">
    <source>
        <dbReference type="ARBA" id="ARBA00022741"/>
    </source>
</evidence>